<evidence type="ECO:0000313" key="8">
    <source>
        <dbReference type="Proteomes" id="UP000324965"/>
    </source>
</evidence>
<organism evidence="7 8">
    <name type="scientific">Streptomyces apricus</name>
    <dbReference type="NCBI Taxonomy" id="1828112"/>
    <lineage>
        <taxon>Bacteria</taxon>
        <taxon>Bacillati</taxon>
        <taxon>Actinomycetota</taxon>
        <taxon>Actinomycetes</taxon>
        <taxon>Kitasatosporales</taxon>
        <taxon>Streptomycetaceae</taxon>
        <taxon>Streptomyces</taxon>
    </lineage>
</organism>
<comment type="caution">
    <text evidence="7">The sequence shown here is derived from an EMBL/GenBank/DDBJ whole genome shotgun (WGS) entry which is preliminary data.</text>
</comment>
<reference evidence="7 8" key="1">
    <citation type="submission" date="2019-05" db="EMBL/GenBank/DDBJ databases">
        <authorList>
            <person name="Hariharan J."/>
            <person name="Choudoir M.J."/>
            <person name="Diebold P."/>
            <person name="Panke-Buisse K."/>
            <person name="Buckley D.H."/>
        </authorList>
    </citation>
    <scope>NUCLEOTIDE SEQUENCE [LARGE SCALE GENOMIC DNA]</scope>
    <source>
        <strain evidence="7 8">SUN51</strain>
    </source>
</reference>
<dbReference type="GO" id="GO:0033172">
    <property type="term" value="C:gas vesicle shell"/>
    <property type="evidence" value="ECO:0007669"/>
    <property type="project" value="UniProtKB-UniRule"/>
</dbReference>
<evidence type="ECO:0000256" key="1">
    <source>
        <dbReference type="ARBA" id="ARBA00022987"/>
    </source>
</evidence>
<keyword evidence="1 4" id="KW-0304">Gas vesicle</keyword>
<dbReference type="Proteomes" id="UP000324965">
    <property type="component" value="Unassembled WGS sequence"/>
</dbReference>
<proteinExistence type="inferred from homology"/>
<name>A0A5B0ANY0_9ACTN</name>
<evidence type="ECO:0000256" key="5">
    <source>
        <dbReference type="RuleBase" id="RU000632"/>
    </source>
</evidence>
<dbReference type="RefSeq" id="WP_149513939.1">
    <property type="nucleotide sequence ID" value="NZ_VDFC01000047.1"/>
</dbReference>
<evidence type="ECO:0000256" key="2">
    <source>
        <dbReference type="ARBA" id="ARBA00035629"/>
    </source>
</evidence>
<evidence type="ECO:0000256" key="4">
    <source>
        <dbReference type="HAMAP-Rule" id="MF_00576"/>
    </source>
</evidence>
<dbReference type="InterPro" id="IPR047870">
    <property type="entry name" value="Gas_vesicle_GvpA"/>
</dbReference>
<dbReference type="PANTHER" id="PTHR35344:SF4">
    <property type="entry name" value="GAS VESICLE PROTEIN A1"/>
    <property type="match status" value="1"/>
</dbReference>
<comment type="subunit">
    <text evidence="4 5">The gas vesicle shell is 2 nm thick and consists of a single layer of this protein. It forms helical ribs nearly perpendicular to the long axis of the vesicle.</text>
</comment>
<protein>
    <recommendedName>
        <fullName evidence="4">Gas vesicle protein A</fullName>
        <shortName evidence="4">GVP</shortName>
    </recommendedName>
</protein>
<dbReference type="AlphaFoldDB" id="A0A5B0ANY0"/>
<dbReference type="EMBL" id="VDFC01000047">
    <property type="protein sequence ID" value="KAA0930255.1"/>
    <property type="molecule type" value="Genomic_DNA"/>
</dbReference>
<gene>
    <name evidence="4 7" type="primary">gvpA</name>
    <name evidence="7" type="ORF">FGF04_26880</name>
</gene>
<comment type="similarity">
    <text evidence="3 4 5">Belongs to the gas vesicle GvpA family.</text>
</comment>
<dbReference type="InterPro" id="IPR000638">
    <property type="entry name" value="Gas-vesicle_GvpA-like"/>
</dbReference>
<dbReference type="OrthoDB" id="284387at2"/>
<keyword evidence="8" id="KW-1185">Reference proteome</keyword>
<comment type="function">
    <text evidence="4 5">Gas vesicles are hollow, gas filled proteinaceous nanostructures found in some microorganisms. During planktonic growth they allow positioning of the organism at a favorable depth for light or nutrient acquisition. GvpA forms the protein shell.</text>
</comment>
<dbReference type="Pfam" id="PF00741">
    <property type="entry name" value="Gas_vesicle"/>
    <property type="match status" value="1"/>
</dbReference>
<dbReference type="GO" id="GO:0012506">
    <property type="term" value="C:vesicle membrane"/>
    <property type="evidence" value="ECO:0007669"/>
    <property type="project" value="InterPro"/>
</dbReference>
<dbReference type="InterPro" id="IPR050530">
    <property type="entry name" value="GvpA"/>
</dbReference>
<dbReference type="NCBIfam" id="NF006872">
    <property type="entry name" value="PRK09368.1"/>
    <property type="match status" value="1"/>
</dbReference>
<dbReference type="PROSITE" id="PS00234">
    <property type="entry name" value="GAS_VESICLE_A_1"/>
    <property type="match status" value="1"/>
</dbReference>
<evidence type="ECO:0000313" key="7">
    <source>
        <dbReference type="EMBL" id="KAA0930255.1"/>
    </source>
</evidence>
<comment type="subcellular location">
    <subcellularLocation>
        <location evidence="2 4 5">Gas vesicle shell</location>
    </subcellularLocation>
</comment>
<dbReference type="HAMAP" id="MF_00576">
    <property type="entry name" value="Gas_vesicle_A"/>
    <property type="match status" value="1"/>
</dbReference>
<dbReference type="InterPro" id="IPR018493">
    <property type="entry name" value="GvpA-like_CS"/>
</dbReference>
<dbReference type="GO" id="GO:0005198">
    <property type="term" value="F:structural molecule activity"/>
    <property type="evidence" value="ECO:0007669"/>
    <property type="project" value="InterPro"/>
</dbReference>
<dbReference type="PANTHER" id="PTHR35344">
    <property type="entry name" value="GAS VESICLE STRUCTURAL PROTEIN 2-RELATED"/>
    <property type="match status" value="1"/>
</dbReference>
<evidence type="ECO:0000256" key="3">
    <source>
        <dbReference type="ARBA" id="ARBA00035646"/>
    </source>
</evidence>
<dbReference type="PROSITE" id="PS00669">
    <property type="entry name" value="GAS_VESICLE_A_2"/>
    <property type="match status" value="1"/>
</dbReference>
<feature type="compositionally biased region" description="Basic and acidic residues" evidence="6">
    <location>
        <begin position="114"/>
        <end position="126"/>
    </location>
</feature>
<sequence>MTVVPAQQSGGGGGSSGLYDVLELVLDRGLVIDAFIRVSLVGIEILKIDVRVVIASVDTYLRFAEACNRLDLESGRNSSPGLPDLVGSITESGAKGKSKGALSGAAETISDAFKQSREESQSESRPRTRKTAASRRKEEQE</sequence>
<accession>A0A5B0ANY0</accession>
<evidence type="ECO:0000256" key="6">
    <source>
        <dbReference type="SAM" id="MobiDB-lite"/>
    </source>
</evidence>
<feature type="region of interest" description="Disordered" evidence="6">
    <location>
        <begin position="72"/>
        <end position="141"/>
    </location>
</feature>
<feature type="compositionally biased region" description="Low complexity" evidence="6">
    <location>
        <begin position="92"/>
        <end position="106"/>
    </location>
</feature>